<keyword evidence="6 8" id="KW-0472">Membrane</keyword>
<feature type="domain" description="Ammonium transporter AmtB-like" evidence="9">
    <location>
        <begin position="3"/>
        <end position="338"/>
    </location>
</feature>
<feature type="transmembrane region" description="Helical" evidence="8">
    <location>
        <begin position="242"/>
        <end position="261"/>
    </location>
</feature>
<dbReference type="Pfam" id="PF00909">
    <property type="entry name" value="Ammonium_transp"/>
    <property type="match status" value="1"/>
</dbReference>
<evidence type="ECO:0000256" key="2">
    <source>
        <dbReference type="ARBA" id="ARBA00005887"/>
    </source>
</evidence>
<dbReference type="InterPro" id="IPR029020">
    <property type="entry name" value="Ammonium/urea_transptr"/>
</dbReference>
<feature type="transmembrane region" description="Helical" evidence="8">
    <location>
        <begin position="6"/>
        <end position="23"/>
    </location>
</feature>
<evidence type="ECO:0000259" key="9">
    <source>
        <dbReference type="Pfam" id="PF00909"/>
    </source>
</evidence>
<dbReference type="GO" id="GO:0008519">
    <property type="term" value="F:ammonium channel activity"/>
    <property type="evidence" value="ECO:0007669"/>
    <property type="project" value="InterPro"/>
</dbReference>
<organism evidence="10 11">
    <name type="scientific">Emiliania huxleyi (strain CCMP1516)</name>
    <dbReference type="NCBI Taxonomy" id="280463"/>
    <lineage>
        <taxon>Eukaryota</taxon>
        <taxon>Haptista</taxon>
        <taxon>Haptophyta</taxon>
        <taxon>Prymnesiophyceae</taxon>
        <taxon>Isochrysidales</taxon>
        <taxon>Noelaerhabdaceae</taxon>
        <taxon>Emiliania</taxon>
    </lineage>
</organism>
<reference evidence="10" key="2">
    <citation type="submission" date="2024-10" db="UniProtKB">
        <authorList>
            <consortium name="EnsemblProtists"/>
        </authorList>
    </citation>
    <scope>IDENTIFICATION</scope>
</reference>
<dbReference type="PANTHER" id="PTHR11730:SF6">
    <property type="entry name" value="AMMONIUM TRANSPORTER"/>
    <property type="match status" value="1"/>
</dbReference>
<dbReference type="PANTHER" id="PTHR11730">
    <property type="entry name" value="AMMONIUM TRANSPORTER"/>
    <property type="match status" value="1"/>
</dbReference>
<dbReference type="Gene3D" id="1.10.3430.10">
    <property type="entry name" value="Ammonium transporter AmtB like domains"/>
    <property type="match status" value="1"/>
</dbReference>
<dbReference type="KEGG" id="ehx:EMIHUDRAFT_61319"/>
<evidence type="ECO:0000256" key="5">
    <source>
        <dbReference type="ARBA" id="ARBA00022989"/>
    </source>
</evidence>
<name>A0A0D3JI72_EMIH1</name>
<feature type="transmembrane region" description="Helical" evidence="8">
    <location>
        <begin position="76"/>
        <end position="97"/>
    </location>
</feature>
<dbReference type="Proteomes" id="UP000013827">
    <property type="component" value="Unassembled WGS sequence"/>
</dbReference>
<keyword evidence="7" id="KW-0924">Ammonia transport</keyword>
<evidence type="ECO:0000256" key="4">
    <source>
        <dbReference type="ARBA" id="ARBA00022692"/>
    </source>
</evidence>
<dbReference type="eggNOG" id="KOG0682">
    <property type="taxonomic scope" value="Eukaryota"/>
</dbReference>
<proteinExistence type="inferred from homology"/>
<reference evidence="11" key="1">
    <citation type="journal article" date="2013" name="Nature">
        <title>Pan genome of the phytoplankton Emiliania underpins its global distribution.</title>
        <authorList>
            <person name="Read B.A."/>
            <person name="Kegel J."/>
            <person name="Klute M.J."/>
            <person name="Kuo A."/>
            <person name="Lefebvre S.C."/>
            <person name="Maumus F."/>
            <person name="Mayer C."/>
            <person name="Miller J."/>
            <person name="Monier A."/>
            <person name="Salamov A."/>
            <person name="Young J."/>
            <person name="Aguilar M."/>
            <person name="Claverie J.M."/>
            <person name="Frickenhaus S."/>
            <person name="Gonzalez K."/>
            <person name="Herman E.K."/>
            <person name="Lin Y.C."/>
            <person name="Napier J."/>
            <person name="Ogata H."/>
            <person name="Sarno A.F."/>
            <person name="Shmutz J."/>
            <person name="Schroeder D."/>
            <person name="de Vargas C."/>
            <person name="Verret F."/>
            <person name="von Dassow P."/>
            <person name="Valentin K."/>
            <person name="Van de Peer Y."/>
            <person name="Wheeler G."/>
            <person name="Dacks J.B."/>
            <person name="Delwiche C.F."/>
            <person name="Dyhrman S.T."/>
            <person name="Glockner G."/>
            <person name="John U."/>
            <person name="Richards T."/>
            <person name="Worden A.Z."/>
            <person name="Zhang X."/>
            <person name="Grigoriev I.V."/>
            <person name="Allen A.E."/>
            <person name="Bidle K."/>
            <person name="Borodovsky M."/>
            <person name="Bowler C."/>
            <person name="Brownlee C."/>
            <person name="Cock J.M."/>
            <person name="Elias M."/>
            <person name="Gladyshev V.N."/>
            <person name="Groth M."/>
            <person name="Guda C."/>
            <person name="Hadaegh A."/>
            <person name="Iglesias-Rodriguez M.D."/>
            <person name="Jenkins J."/>
            <person name="Jones B.M."/>
            <person name="Lawson T."/>
            <person name="Leese F."/>
            <person name="Lindquist E."/>
            <person name="Lobanov A."/>
            <person name="Lomsadze A."/>
            <person name="Malik S.B."/>
            <person name="Marsh M.E."/>
            <person name="Mackinder L."/>
            <person name="Mock T."/>
            <person name="Mueller-Roeber B."/>
            <person name="Pagarete A."/>
            <person name="Parker M."/>
            <person name="Probert I."/>
            <person name="Quesneville H."/>
            <person name="Raines C."/>
            <person name="Rensing S.A."/>
            <person name="Riano-Pachon D.M."/>
            <person name="Richier S."/>
            <person name="Rokitta S."/>
            <person name="Shiraiwa Y."/>
            <person name="Soanes D.M."/>
            <person name="van der Giezen M."/>
            <person name="Wahlund T.M."/>
            <person name="Williams B."/>
            <person name="Wilson W."/>
            <person name="Wolfe G."/>
            <person name="Wurch L.L."/>
        </authorList>
    </citation>
    <scope>NUCLEOTIDE SEQUENCE</scope>
</reference>
<sequence>MSLWFFQYVFAAAAATIVSGAVAERAQLGAYLCYTIVITGFIYPVVVHWVWCNNGFLSGAFTADKSMTFYGGCLDFAGSGVVHMTGGVAALCGAIVIQPRLGRFDERGKPVPMPGQSTPFQVLGTFILWMGWYGFNPGSTLGITPAGYGTIMARAAMCTTLSAGVGGVTVVFFDRIFSKQYDVGMVCNGILAGLVSITAGCACMLPYAAFLTGFIGAFVYYGAPARDKLLLKLKIDDPLDAFAVHGACGFWGVFAVGLFGHPDYVGFGWDGNNGDVAGTDYAGLFYGGSTLLGAQFVGWVAFWSLLMFFGLKFAGMLRVSEEIEMAGMDVSKHGGSAYAGSEGKA</sequence>
<dbReference type="EnsemblProtists" id="EOD23207">
    <property type="protein sequence ID" value="EOD23207"/>
    <property type="gene ID" value="EMIHUDRAFT_61319"/>
</dbReference>
<keyword evidence="5 8" id="KW-1133">Transmembrane helix</keyword>
<evidence type="ECO:0000313" key="11">
    <source>
        <dbReference type="Proteomes" id="UP000013827"/>
    </source>
</evidence>
<feature type="transmembrane region" description="Helical" evidence="8">
    <location>
        <begin position="281"/>
        <end position="309"/>
    </location>
</feature>
<keyword evidence="11" id="KW-1185">Reference proteome</keyword>
<dbReference type="PaxDb" id="2903-EOD23207"/>
<dbReference type="AlphaFoldDB" id="A0A0D3JI72"/>
<dbReference type="InterPro" id="IPR024041">
    <property type="entry name" value="NH4_transpt_AmtB-like_dom"/>
</dbReference>
<feature type="transmembrane region" description="Helical" evidence="8">
    <location>
        <begin position="118"/>
        <end position="135"/>
    </location>
</feature>
<evidence type="ECO:0000256" key="8">
    <source>
        <dbReference type="SAM" id="Phobius"/>
    </source>
</evidence>
<dbReference type="HOGENOM" id="CLU_000445_33_1_1"/>
<accession>A0A0D3JI72</accession>
<feature type="transmembrane region" description="Helical" evidence="8">
    <location>
        <begin position="204"/>
        <end position="221"/>
    </location>
</feature>
<feature type="transmembrane region" description="Helical" evidence="8">
    <location>
        <begin position="30"/>
        <end position="51"/>
    </location>
</feature>
<comment type="similarity">
    <text evidence="2">Belongs to the ammonia transporter channel (TC 1.A.11.2) family.</text>
</comment>
<dbReference type="RefSeq" id="XP_005775636.1">
    <property type="nucleotide sequence ID" value="XM_005775579.1"/>
</dbReference>
<evidence type="ECO:0000256" key="7">
    <source>
        <dbReference type="ARBA" id="ARBA00023177"/>
    </source>
</evidence>
<dbReference type="GO" id="GO:0005886">
    <property type="term" value="C:plasma membrane"/>
    <property type="evidence" value="ECO:0007669"/>
    <property type="project" value="TreeGrafter"/>
</dbReference>
<comment type="subcellular location">
    <subcellularLocation>
        <location evidence="1">Membrane</location>
        <topology evidence="1">Multi-pass membrane protein</topology>
    </subcellularLocation>
</comment>
<dbReference type="GeneID" id="17268754"/>
<keyword evidence="4 8" id="KW-0812">Transmembrane</keyword>
<protein>
    <recommendedName>
        <fullName evidence="9">Ammonium transporter AmtB-like domain-containing protein</fullName>
    </recommendedName>
</protein>
<dbReference type="SUPFAM" id="SSF111352">
    <property type="entry name" value="Ammonium transporter"/>
    <property type="match status" value="1"/>
</dbReference>
<evidence type="ECO:0000256" key="3">
    <source>
        <dbReference type="ARBA" id="ARBA00022448"/>
    </source>
</evidence>
<evidence type="ECO:0000256" key="1">
    <source>
        <dbReference type="ARBA" id="ARBA00004141"/>
    </source>
</evidence>
<dbReference type="OMA" id="HNFALRD"/>
<evidence type="ECO:0000313" key="10">
    <source>
        <dbReference type="EnsemblProtists" id="EOD23207"/>
    </source>
</evidence>
<feature type="transmembrane region" description="Helical" evidence="8">
    <location>
        <begin position="147"/>
        <end position="173"/>
    </location>
</feature>
<evidence type="ECO:0000256" key="6">
    <source>
        <dbReference type="ARBA" id="ARBA00023136"/>
    </source>
</evidence>
<keyword evidence="3" id="KW-0813">Transport</keyword>
<dbReference type="GO" id="GO:0097272">
    <property type="term" value="P:ammonium homeostasis"/>
    <property type="evidence" value="ECO:0007669"/>
    <property type="project" value="TreeGrafter"/>
</dbReference>